<name>A0AAD6HCB6_9EURO</name>
<dbReference type="Gene3D" id="3.90.1300.10">
    <property type="entry name" value="Amidase signature (AS) domain"/>
    <property type="match status" value="1"/>
</dbReference>
<dbReference type="PANTHER" id="PTHR42678:SF5">
    <property type="entry name" value="GLUTAMYL-TRNA(GLN) AMIDOTRANSFERASE SUBUNIT A"/>
    <property type="match status" value="1"/>
</dbReference>
<evidence type="ECO:0000313" key="3">
    <source>
        <dbReference type="Proteomes" id="UP001215712"/>
    </source>
</evidence>
<dbReference type="Proteomes" id="UP001215712">
    <property type="component" value="Unassembled WGS sequence"/>
</dbReference>
<dbReference type="Pfam" id="PF01425">
    <property type="entry name" value="Amidase"/>
    <property type="match status" value="1"/>
</dbReference>
<dbReference type="InterPro" id="IPR036928">
    <property type="entry name" value="AS_sf"/>
</dbReference>
<dbReference type="PANTHER" id="PTHR42678">
    <property type="entry name" value="AMIDASE"/>
    <property type="match status" value="1"/>
</dbReference>
<keyword evidence="3" id="KW-1185">Reference proteome</keyword>
<evidence type="ECO:0000313" key="2">
    <source>
        <dbReference type="EMBL" id="KAJ5704259.1"/>
    </source>
</evidence>
<dbReference type="EMBL" id="JAQJAN010000020">
    <property type="protein sequence ID" value="KAJ5704259.1"/>
    <property type="molecule type" value="Genomic_DNA"/>
</dbReference>
<proteinExistence type="predicted"/>
<reference evidence="2" key="2">
    <citation type="submission" date="2023-01" db="EMBL/GenBank/DDBJ databases">
        <authorList>
            <person name="Petersen C."/>
        </authorList>
    </citation>
    <scope>NUCLEOTIDE SEQUENCE</scope>
    <source>
        <strain evidence="2">IBT 17514</strain>
    </source>
</reference>
<reference evidence="2" key="1">
    <citation type="journal article" date="2023" name="IMA Fungus">
        <title>Comparative genomic study of the Penicillium genus elucidates a diverse pangenome and 15 lateral gene transfer events.</title>
        <authorList>
            <person name="Petersen C."/>
            <person name="Sorensen T."/>
            <person name="Nielsen M.R."/>
            <person name="Sondergaard T.E."/>
            <person name="Sorensen J.L."/>
            <person name="Fitzpatrick D.A."/>
            <person name="Frisvad J.C."/>
            <person name="Nielsen K.L."/>
        </authorList>
    </citation>
    <scope>NUCLEOTIDE SEQUENCE</scope>
    <source>
        <strain evidence="2">IBT 17514</strain>
    </source>
</reference>
<feature type="domain" description="Amidase" evidence="1">
    <location>
        <begin position="30"/>
        <end position="482"/>
    </location>
</feature>
<organism evidence="2 3">
    <name type="scientific">Penicillium malachiteum</name>
    <dbReference type="NCBI Taxonomy" id="1324776"/>
    <lineage>
        <taxon>Eukaryota</taxon>
        <taxon>Fungi</taxon>
        <taxon>Dikarya</taxon>
        <taxon>Ascomycota</taxon>
        <taxon>Pezizomycotina</taxon>
        <taxon>Eurotiomycetes</taxon>
        <taxon>Eurotiomycetidae</taxon>
        <taxon>Eurotiales</taxon>
        <taxon>Aspergillaceae</taxon>
        <taxon>Penicillium</taxon>
    </lineage>
</organism>
<evidence type="ECO:0000259" key="1">
    <source>
        <dbReference type="Pfam" id="PF01425"/>
    </source>
</evidence>
<accession>A0AAD6HCB6</accession>
<protein>
    <recommendedName>
        <fullName evidence="1">Amidase domain-containing protein</fullName>
    </recommendedName>
</protein>
<dbReference type="AlphaFoldDB" id="A0AAD6HCB6"/>
<dbReference type="SUPFAM" id="SSF75304">
    <property type="entry name" value="Amidase signature (AS) enzymes"/>
    <property type="match status" value="1"/>
</dbReference>
<dbReference type="InterPro" id="IPR023631">
    <property type="entry name" value="Amidase_dom"/>
</dbReference>
<gene>
    <name evidence="2" type="ORF">N7493_011397</name>
</gene>
<sequence>MDSTRQFLIEELTISTFHSALRQGLTSCSEVTNAYLARITKYDPTLKALISINPNAENEALRKDSETNQYLIQNHPFPPLHSVPIILKDNYTTSDLPTTAGIKALQSLQAVSDCEIVSRLRHAGAIILAKANLHELALHGTTTSSLCGQTLNPYDLHRTPGGSSGGTAVALAANLGLVGCGTDTVNSLRSPASACSIVGFRPSVGLLDTKGVVPVSDTQDVVGPLARSVEDVIVLFDVMRGNNGGEIGTGYTGSTRRDGRLRIGVLDAYFLLEDIESCDNAIFAENTIVQSIIRKALSSIQDPLDVSLIPVDCDATWSIAHLLAHADTQAFEFEECLDTFLQSSDISSTPHRSLRSIVQSGEYHKEAVTDVFFASLENPSVFSRSSEEYRAHLDTIAALKESVRQCFDKYDLDALVYPHQRHLVVNVGATRQPNRNGILAAVTGNPAICIPAGFSPPTSSSPKGIPVGMEFMGRHGHDDELLDIARQVEGLLQGRQVPTLFSESLDRLGPV</sequence>
<comment type="caution">
    <text evidence="2">The sequence shown here is derived from an EMBL/GenBank/DDBJ whole genome shotgun (WGS) entry which is preliminary data.</text>
</comment>